<name>A0A0V1MUA8_9BILA</name>
<protein>
    <recommendedName>
        <fullName evidence="3">Retrotransposon gag domain-containing protein</fullName>
    </recommendedName>
</protein>
<evidence type="ECO:0008006" key="3">
    <source>
        <dbReference type="Google" id="ProtNLM"/>
    </source>
</evidence>
<gene>
    <name evidence="1" type="ORF">T10_2115</name>
</gene>
<dbReference type="CDD" id="cd00303">
    <property type="entry name" value="retropepsin_like"/>
    <property type="match status" value="1"/>
</dbReference>
<organism evidence="1 2">
    <name type="scientific">Trichinella papuae</name>
    <dbReference type="NCBI Taxonomy" id="268474"/>
    <lineage>
        <taxon>Eukaryota</taxon>
        <taxon>Metazoa</taxon>
        <taxon>Ecdysozoa</taxon>
        <taxon>Nematoda</taxon>
        <taxon>Enoplea</taxon>
        <taxon>Dorylaimia</taxon>
        <taxon>Trichinellida</taxon>
        <taxon>Trichinellidae</taxon>
        <taxon>Trichinella</taxon>
    </lineage>
</organism>
<dbReference type="STRING" id="268474.A0A0V1MUA8"/>
<keyword evidence="2" id="KW-1185">Reference proteome</keyword>
<dbReference type="EMBL" id="JYDO01000041">
    <property type="protein sequence ID" value="KRZ75196.1"/>
    <property type="molecule type" value="Genomic_DNA"/>
</dbReference>
<dbReference type="AlphaFoldDB" id="A0A0V1MUA8"/>
<comment type="caution">
    <text evidence="1">The sequence shown here is derived from an EMBL/GenBank/DDBJ whole genome shotgun (WGS) entry which is preliminary data.</text>
</comment>
<accession>A0A0V1MUA8</accession>
<dbReference type="Gene3D" id="2.40.70.10">
    <property type="entry name" value="Acid Proteases"/>
    <property type="match status" value="1"/>
</dbReference>
<dbReference type="InterPro" id="IPR021109">
    <property type="entry name" value="Peptidase_aspartic_dom_sf"/>
</dbReference>
<evidence type="ECO:0000313" key="1">
    <source>
        <dbReference type="EMBL" id="KRZ75196.1"/>
    </source>
</evidence>
<dbReference type="Proteomes" id="UP000054843">
    <property type="component" value="Unassembled WGS sequence"/>
</dbReference>
<evidence type="ECO:0000313" key="2">
    <source>
        <dbReference type="Proteomes" id="UP000054843"/>
    </source>
</evidence>
<sequence>MEQRKSENADDTKQETRELELDLELLELELEIEFEFELLESLLINFISPRFYSSIARSSTYEDAIQSLKSIFEKPVNEIYARHLLATRKQLQGESLDEFLRELNALCVGSGLKLQGCYSSSVPRRAFTRRFRSSCENYYESCSLPETVAATANDEDNERLSESPGVVVIARNPSCFFCGRSKHPRFQCLQREATCISSSPAALLSTTTSATLASVGSTFPHFLAKAVVEILLFRKEINCLIDSGSSESFIHPEVVERLGLKIIPSSEPVGMALSAFSIKALRQG</sequence>
<proteinExistence type="predicted"/>
<reference evidence="1 2" key="1">
    <citation type="submission" date="2015-01" db="EMBL/GenBank/DDBJ databases">
        <title>Evolution of Trichinella species and genotypes.</title>
        <authorList>
            <person name="Korhonen P.K."/>
            <person name="Edoardo P."/>
            <person name="Giuseppe L.R."/>
            <person name="Gasser R.B."/>
        </authorList>
    </citation>
    <scope>NUCLEOTIDE SEQUENCE [LARGE SCALE GENOMIC DNA]</scope>
    <source>
        <strain evidence="1">ISS1980</strain>
    </source>
</reference>